<dbReference type="PANTHER" id="PTHR10225">
    <property type="entry name" value="HYALURONAN RECEPTOR"/>
    <property type="match status" value="1"/>
</dbReference>
<keyword evidence="6 9" id="KW-1015">Disulfide bond</keyword>
<reference evidence="12 13" key="1">
    <citation type="journal article" date="2011" name="Genome Biol. Evol.">
        <title>Integration of the genetic map and genome assembly of fugu facilitates insights into distinct features of genome evolution in teleosts and mammals.</title>
        <authorList>
            <person name="Kai W."/>
            <person name="Kikuchi K."/>
            <person name="Tohari S."/>
            <person name="Chew A.K."/>
            <person name="Tay A."/>
            <person name="Fujiwara A."/>
            <person name="Hosoya S."/>
            <person name="Suetake H."/>
            <person name="Naruse K."/>
            <person name="Brenner S."/>
            <person name="Suzuki Y."/>
            <person name="Venkatesh B."/>
        </authorList>
    </citation>
    <scope>NUCLEOTIDE SEQUENCE [LARGE SCALE GENOMIC DNA]</scope>
</reference>
<proteinExistence type="predicted"/>
<evidence type="ECO:0000313" key="13">
    <source>
        <dbReference type="Proteomes" id="UP000005226"/>
    </source>
</evidence>
<dbReference type="InterPro" id="IPR043210">
    <property type="entry name" value="CD44_antigen-like"/>
</dbReference>
<evidence type="ECO:0000256" key="1">
    <source>
        <dbReference type="ARBA" id="ARBA00004167"/>
    </source>
</evidence>
<dbReference type="GO" id="GO:0007155">
    <property type="term" value="P:cell adhesion"/>
    <property type="evidence" value="ECO:0007669"/>
    <property type="project" value="InterPro"/>
</dbReference>
<dbReference type="Ensembl" id="ENSTRUT00000050899.2">
    <property type="protein sequence ID" value="ENSTRUP00000048637.2"/>
    <property type="gene ID" value="ENSTRUG00000019924.2"/>
</dbReference>
<keyword evidence="2" id="KW-0812">Transmembrane</keyword>
<evidence type="ECO:0000256" key="6">
    <source>
        <dbReference type="ARBA" id="ARBA00023157"/>
    </source>
</evidence>
<feature type="disulfide bond" evidence="9">
    <location>
        <begin position="79"/>
        <end position="100"/>
    </location>
</feature>
<dbReference type="PROSITE" id="PS50963">
    <property type="entry name" value="LINK_2"/>
    <property type="match status" value="1"/>
</dbReference>
<dbReference type="STRING" id="31033.ENSTRUP00000048637"/>
<protein>
    <recommendedName>
        <fullName evidence="11">Link domain-containing protein</fullName>
    </recommendedName>
</protein>
<evidence type="ECO:0000256" key="2">
    <source>
        <dbReference type="ARBA" id="ARBA00022692"/>
    </source>
</evidence>
<dbReference type="PROSITE" id="PS01241">
    <property type="entry name" value="LINK_1"/>
    <property type="match status" value="1"/>
</dbReference>
<feature type="region of interest" description="Disordered" evidence="10">
    <location>
        <begin position="194"/>
        <end position="213"/>
    </location>
</feature>
<evidence type="ECO:0000259" key="11">
    <source>
        <dbReference type="PROSITE" id="PS50963"/>
    </source>
</evidence>
<dbReference type="GO" id="GO:0005540">
    <property type="term" value="F:hyaluronic acid binding"/>
    <property type="evidence" value="ECO:0007669"/>
    <property type="project" value="InterPro"/>
</dbReference>
<dbReference type="Pfam" id="PF00193">
    <property type="entry name" value="Xlink"/>
    <property type="match status" value="1"/>
</dbReference>
<keyword evidence="5" id="KW-0472">Membrane</keyword>
<feature type="region of interest" description="Disordered" evidence="10">
    <location>
        <begin position="129"/>
        <end position="179"/>
    </location>
</feature>
<dbReference type="PANTHER" id="PTHR10225:SF2">
    <property type="entry name" value="LYMPHATIC VESSEL ENDOTHELIAL HYALURONIC ACID RECEPTOR 1"/>
    <property type="match status" value="1"/>
</dbReference>
<sequence>MSRCFITQSLILAHYKSSILPSLAVDLSFISPKGVFLLPEGGEYSFSLSDAGAACLQLNATIASRAQVERALQLGLETCRFGWTADRIAVVPRLTADTKCGKGRTGVVPWATSEDQKFAVFCFDASGAVRSSDRPTAPPRSATDSSTLTSLLQTSTATEPPLTSWTGPPPPRTSTAPVAPPTQAFTLLLQAATSTSGKASSTRHPTSASQPTTSSAALVSSAFSTSVQQNLSMFSTNAPKASLAGTPPHLEHSCHQRVFFPSSAIGKASRTTLKY</sequence>
<evidence type="ECO:0000256" key="4">
    <source>
        <dbReference type="ARBA" id="ARBA00022989"/>
    </source>
</evidence>
<keyword evidence="8" id="KW-0325">Glycoprotein</keyword>
<evidence type="ECO:0000313" key="12">
    <source>
        <dbReference type="Ensembl" id="ENSTRUP00000048637.2"/>
    </source>
</evidence>
<organism evidence="12 13">
    <name type="scientific">Takifugu rubripes</name>
    <name type="common">Japanese pufferfish</name>
    <name type="synonym">Fugu rubripes</name>
    <dbReference type="NCBI Taxonomy" id="31033"/>
    <lineage>
        <taxon>Eukaryota</taxon>
        <taxon>Metazoa</taxon>
        <taxon>Chordata</taxon>
        <taxon>Craniata</taxon>
        <taxon>Vertebrata</taxon>
        <taxon>Euteleostomi</taxon>
        <taxon>Actinopterygii</taxon>
        <taxon>Neopterygii</taxon>
        <taxon>Teleostei</taxon>
        <taxon>Neoteleostei</taxon>
        <taxon>Acanthomorphata</taxon>
        <taxon>Eupercaria</taxon>
        <taxon>Tetraodontiformes</taxon>
        <taxon>Tetradontoidea</taxon>
        <taxon>Tetraodontidae</taxon>
        <taxon>Takifugu</taxon>
    </lineage>
</organism>
<dbReference type="OMA" id="AHYKSSI"/>
<keyword evidence="7" id="KW-0675">Receptor</keyword>
<comment type="subcellular location">
    <subcellularLocation>
        <location evidence="1">Membrane</location>
        <topology evidence="1">Single-pass membrane protein</topology>
    </subcellularLocation>
</comment>
<dbReference type="AlphaFoldDB" id="A0A3B5JYH7"/>
<dbReference type="InterPro" id="IPR016186">
    <property type="entry name" value="C-type_lectin-like/link_sf"/>
</dbReference>
<reference evidence="12" key="3">
    <citation type="submission" date="2025-09" db="UniProtKB">
        <authorList>
            <consortium name="Ensembl"/>
        </authorList>
    </citation>
    <scope>IDENTIFICATION</scope>
</reference>
<dbReference type="SMART" id="SM00445">
    <property type="entry name" value="LINK"/>
    <property type="match status" value="1"/>
</dbReference>
<dbReference type="Proteomes" id="UP000005226">
    <property type="component" value="Chromosome 9"/>
</dbReference>
<keyword evidence="3" id="KW-0732">Signal</keyword>
<dbReference type="InParanoid" id="A0A3B5JYH7"/>
<keyword evidence="4" id="KW-1133">Transmembrane helix</keyword>
<feature type="domain" description="Link" evidence="11">
    <location>
        <begin position="34"/>
        <end position="124"/>
    </location>
</feature>
<comment type="caution">
    <text evidence="9">Lacks conserved residue(s) required for the propagation of feature annotation.</text>
</comment>
<dbReference type="GO" id="GO:0004888">
    <property type="term" value="F:transmembrane signaling receptor activity"/>
    <property type="evidence" value="ECO:0007669"/>
    <property type="project" value="TreeGrafter"/>
</dbReference>
<feature type="compositionally biased region" description="Low complexity" evidence="10">
    <location>
        <begin position="141"/>
        <end position="166"/>
    </location>
</feature>
<dbReference type="InterPro" id="IPR016187">
    <property type="entry name" value="CTDL_fold"/>
</dbReference>
<name>A0A3B5JYH7_TAKRU</name>
<reference evidence="12" key="2">
    <citation type="submission" date="2025-08" db="UniProtKB">
        <authorList>
            <consortium name="Ensembl"/>
        </authorList>
    </citation>
    <scope>IDENTIFICATION</scope>
</reference>
<evidence type="ECO:0000256" key="7">
    <source>
        <dbReference type="ARBA" id="ARBA00023170"/>
    </source>
</evidence>
<evidence type="ECO:0000256" key="9">
    <source>
        <dbReference type="PROSITE-ProRule" id="PRU00323"/>
    </source>
</evidence>
<evidence type="ECO:0000256" key="8">
    <source>
        <dbReference type="ARBA" id="ARBA00023180"/>
    </source>
</evidence>
<dbReference type="SUPFAM" id="SSF56436">
    <property type="entry name" value="C-type lectin-like"/>
    <property type="match status" value="1"/>
</dbReference>
<evidence type="ECO:0000256" key="5">
    <source>
        <dbReference type="ARBA" id="ARBA00023136"/>
    </source>
</evidence>
<dbReference type="GO" id="GO:0005886">
    <property type="term" value="C:plasma membrane"/>
    <property type="evidence" value="ECO:0007669"/>
    <property type="project" value="TreeGrafter"/>
</dbReference>
<dbReference type="Gene3D" id="3.10.100.10">
    <property type="entry name" value="Mannose-Binding Protein A, subunit A"/>
    <property type="match status" value="1"/>
</dbReference>
<evidence type="ECO:0000256" key="3">
    <source>
        <dbReference type="ARBA" id="ARBA00022729"/>
    </source>
</evidence>
<dbReference type="InterPro" id="IPR000538">
    <property type="entry name" value="Link_dom"/>
</dbReference>
<keyword evidence="13" id="KW-1185">Reference proteome</keyword>
<accession>A0A3B5JYH7</accession>
<dbReference type="GeneTree" id="ENSGT00530000063822"/>
<evidence type="ECO:0000256" key="10">
    <source>
        <dbReference type="SAM" id="MobiDB-lite"/>
    </source>
</evidence>